<dbReference type="InterPro" id="IPR036322">
    <property type="entry name" value="WD40_repeat_dom_sf"/>
</dbReference>
<reference evidence="3 4" key="1">
    <citation type="submission" date="2015-04" db="EMBL/GenBank/DDBJ databases">
        <title>Draft Genome Sequence of the Novel Agar-Digesting Marine Bacterium Q1.</title>
        <authorList>
            <person name="Li Y."/>
            <person name="Li D."/>
            <person name="Chen G."/>
            <person name="Du Z."/>
        </authorList>
    </citation>
    <scope>NUCLEOTIDE SEQUENCE [LARGE SCALE GENOMIC DNA]</scope>
    <source>
        <strain evidence="3 4">Q1</strain>
    </source>
</reference>
<evidence type="ECO:0000256" key="1">
    <source>
        <dbReference type="PROSITE-ProRule" id="PRU00221"/>
    </source>
</evidence>
<accession>A0A0J8JKR1</accession>
<feature type="repeat" description="WD" evidence="1">
    <location>
        <begin position="250"/>
        <end position="284"/>
    </location>
</feature>
<dbReference type="InterPro" id="IPR001680">
    <property type="entry name" value="WD40_rpt"/>
</dbReference>
<dbReference type="STRING" id="1513271.XM47_11465"/>
<evidence type="ECO:0000313" key="4">
    <source>
        <dbReference type="Proteomes" id="UP000037600"/>
    </source>
</evidence>
<dbReference type="OrthoDB" id="6192037at2"/>
<dbReference type="Pfam" id="PF00400">
    <property type="entry name" value="WD40"/>
    <property type="match status" value="1"/>
</dbReference>
<dbReference type="PANTHER" id="PTHR19879:SF9">
    <property type="entry name" value="TRANSCRIPTION INITIATION FACTOR TFIID SUBUNIT 5"/>
    <property type="match status" value="1"/>
</dbReference>
<dbReference type="Gene3D" id="2.130.10.10">
    <property type="entry name" value="YVTN repeat-like/Quinoprotein amine dehydrogenase"/>
    <property type="match status" value="2"/>
</dbReference>
<gene>
    <name evidence="3" type="ORF">XM47_11465</name>
</gene>
<proteinExistence type="predicted"/>
<keyword evidence="1" id="KW-0853">WD repeat</keyword>
<dbReference type="EMBL" id="LAZL01000016">
    <property type="protein sequence ID" value="KMT65076.1"/>
    <property type="molecule type" value="Genomic_DNA"/>
</dbReference>
<feature type="domain" description="Vps41 beta-propeller" evidence="2">
    <location>
        <begin position="127"/>
        <end position="216"/>
    </location>
</feature>
<dbReference type="InterPro" id="IPR057780">
    <property type="entry name" value="Beta-prop_Vps41"/>
</dbReference>
<comment type="caution">
    <text evidence="3">The sequence shown here is derived from an EMBL/GenBank/DDBJ whole genome shotgun (WGS) entry which is preliminary data.</text>
</comment>
<dbReference type="SMART" id="SM00320">
    <property type="entry name" value="WD40"/>
    <property type="match status" value="5"/>
</dbReference>
<organism evidence="3 4">
    <name type="scientific">Catenovulum maritimum</name>
    <dbReference type="NCBI Taxonomy" id="1513271"/>
    <lineage>
        <taxon>Bacteria</taxon>
        <taxon>Pseudomonadati</taxon>
        <taxon>Pseudomonadota</taxon>
        <taxon>Gammaproteobacteria</taxon>
        <taxon>Alteromonadales</taxon>
        <taxon>Alteromonadaceae</taxon>
        <taxon>Catenovulum</taxon>
    </lineage>
</organism>
<dbReference type="PROSITE" id="PS50082">
    <property type="entry name" value="WD_REPEATS_2"/>
    <property type="match status" value="3"/>
</dbReference>
<dbReference type="PANTHER" id="PTHR19879">
    <property type="entry name" value="TRANSCRIPTION INITIATION FACTOR TFIID"/>
    <property type="match status" value="1"/>
</dbReference>
<evidence type="ECO:0000259" key="2">
    <source>
        <dbReference type="Pfam" id="PF23411"/>
    </source>
</evidence>
<dbReference type="RefSeq" id="WP_048692601.1">
    <property type="nucleotide sequence ID" value="NZ_KQ130491.1"/>
</dbReference>
<dbReference type="SUPFAM" id="SSF50978">
    <property type="entry name" value="WD40 repeat-like"/>
    <property type="match status" value="1"/>
</dbReference>
<dbReference type="PROSITE" id="PS51257">
    <property type="entry name" value="PROKAR_LIPOPROTEIN"/>
    <property type="match status" value="1"/>
</dbReference>
<dbReference type="PROSITE" id="PS50294">
    <property type="entry name" value="WD_REPEATS_REGION"/>
    <property type="match status" value="1"/>
</dbReference>
<dbReference type="Pfam" id="PF23411">
    <property type="entry name" value="Beta-prop_Vps41"/>
    <property type="match status" value="1"/>
</dbReference>
<evidence type="ECO:0000313" key="3">
    <source>
        <dbReference type="EMBL" id="KMT65076.1"/>
    </source>
</evidence>
<dbReference type="AlphaFoldDB" id="A0A0J8JKR1"/>
<protein>
    <recommendedName>
        <fullName evidence="2">Vps41 beta-propeller domain-containing protein</fullName>
    </recommendedName>
</protein>
<sequence>MYIGIIRPFFIFFALILVISCKFSAHQADTVIPHTQLGTTSGFISLDKKWSLTASIDGKAYLRKLTEQHPTYIWQHSSKIHDLIFLTHISSTSQYAATASANELAVWNIQNGSMLGYWSISDSKIRAIAISEKSTEVIIALSNGQVSLINFNTNQARKVQLHQASINDIALSQDDELLVSASDDYKVLVWQLSNFEMIQSFTHTSRITRITISPDKRLIFSSDKNTAKVWQLKDRKIVSQLDKNRLPEVITSARFHPNQNFILTASDGQQLLLWDLTSGKLQQEWKVATNNKTKFAGAVVNSAAFFSPEQIVSESSVGNTEFWPIKY</sequence>
<feature type="repeat" description="WD" evidence="1">
    <location>
        <begin position="159"/>
        <end position="200"/>
    </location>
</feature>
<feature type="repeat" description="WD" evidence="1">
    <location>
        <begin position="200"/>
        <end position="240"/>
    </location>
</feature>
<keyword evidence="4" id="KW-1185">Reference proteome</keyword>
<dbReference type="InterPro" id="IPR015943">
    <property type="entry name" value="WD40/YVTN_repeat-like_dom_sf"/>
</dbReference>
<dbReference type="Proteomes" id="UP000037600">
    <property type="component" value="Unassembled WGS sequence"/>
</dbReference>
<name>A0A0J8JKR1_9ALTE</name>